<evidence type="ECO:0000313" key="2">
    <source>
        <dbReference type="Proteomes" id="UP000321570"/>
    </source>
</evidence>
<dbReference type="EMBL" id="CABIJS010000188">
    <property type="protein sequence ID" value="VUZ45858.1"/>
    <property type="molecule type" value="Genomic_DNA"/>
</dbReference>
<organism evidence="1 2">
    <name type="scientific">Hymenolepis diminuta</name>
    <name type="common">Rat tapeworm</name>
    <dbReference type="NCBI Taxonomy" id="6216"/>
    <lineage>
        <taxon>Eukaryota</taxon>
        <taxon>Metazoa</taxon>
        <taxon>Spiralia</taxon>
        <taxon>Lophotrochozoa</taxon>
        <taxon>Platyhelminthes</taxon>
        <taxon>Cestoda</taxon>
        <taxon>Eucestoda</taxon>
        <taxon>Cyclophyllidea</taxon>
        <taxon>Hymenolepididae</taxon>
        <taxon>Hymenolepis</taxon>
    </lineage>
</organism>
<gene>
    <name evidence="1" type="ORF">WMSIL1_LOCUS5736</name>
</gene>
<accession>A0A564YGM4</accession>
<keyword evidence="2" id="KW-1185">Reference proteome</keyword>
<name>A0A564YGM4_HYMDI</name>
<reference evidence="1 2" key="1">
    <citation type="submission" date="2019-07" db="EMBL/GenBank/DDBJ databases">
        <authorList>
            <person name="Jastrzebski P J."/>
            <person name="Paukszto L."/>
            <person name="Jastrzebski P J."/>
        </authorList>
    </citation>
    <scope>NUCLEOTIDE SEQUENCE [LARGE SCALE GENOMIC DNA]</scope>
    <source>
        <strain evidence="1 2">WMS-il1</strain>
    </source>
</reference>
<sequence length="73" mass="8486">MFMLDERESFSHAIRRLINIGEALELHVRAQVNFNFTLNIPFIGVFSVKCMLNYSLLAHGHSGYRRILSHHES</sequence>
<evidence type="ECO:0000313" key="1">
    <source>
        <dbReference type="EMBL" id="VUZ45858.1"/>
    </source>
</evidence>
<proteinExistence type="predicted"/>
<dbReference type="Proteomes" id="UP000321570">
    <property type="component" value="Unassembled WGS sequence"/>
</dbReference>
<dbReference type="AlphaFoldDB" id="A0A564YGM4"/>
<protein>
    <submittedName>
        <fullName evidence="1">Uncharacterized protein</fullName>
    </submittedName>
</protein>